<dbReference type="AlphaFoldDB" id="A0A927CCZ5"/>
<dbReference type="EMBL" id="JACXJA010000030">
    <property type="protein sequence ID" value="MBD2864537.1"/>
    <property type="molecule type" value="Genomic_DNA"/>
</dbReference>
<dbReference type="PROSITE" id="PS51257">
    <property type="entry name" value="PROKAR_LIPOPROTEIN"/>
    <property type="match status" value="1"/>
</dbReference>
<evidence type="ECO:0000313" key="4">
    <source>
        <dbReference type="Proteomes" id="UP000639396"/>
    </source>
</evidence>
<reference evidence="3" key="1">
    <citation type="submission" date="2020-09" db="EMBL/GenBank/DDBJ databases">
        <title>A novel bacterium of genus Paenibacillus, isolated from South China Sea.</title>
        <authorList>
            <person name="Huang H."/>
            <person name="Mo K."/>
            <person name="Hu Y."/>
        </authorList>
    </citation>
    <scope>NUCLEOTIDE SEQUENCE</scope>
    <source>
        <strain evidence="3">IB182363</strain>
    </source>
</reference>
<dbReference type="PANTHER" id="PTHR43649">
    <property type="entry name" value="ARABINOSE-BINDING PROTEIN-RELATED"/>
    <property type="match status" value="1"/>
</dbReference>
<sequence>MYRTNKALSLFVCSMLAVSLAACGGGASPGSTPAPGDGEKKEDAKPVPKDPYTMTIFAPGVSVEELNTRFGEALKKKFPHITFNFTTSSAGNNITDLVSRGEIPDLIRTDIPSLYSGYLDLQLGVDLKPYIQKHKYDLNRFNQVFIREIEDYTRDGKLYGLPVPPFFPNVLYYNKDLFDKFGVDYPRDGMTWDEVYELAKKLTRTEGGTTYRGFTANLTGMLRDNPFSMPILDPEKDQLHAPEKWQSVFMNLKRFYDIPGNALKSSADESAAFGTGLSAMAANLHSVYLKIPNEINWDIVSLPTMNGAPKRVSQRGPAYWAITATSKHKDEAFEVVMEMLSDEIQMKDALQGIPTTLASKQIQEALGKEHPIYKSKNMKAVSYYPPTDPTVKRKQGLIDIPLGNQQSFIIASFVDFATGKDDLNTVLRKLDETLKAKLAEEKEKKQAK</sequence>
<organism evidence="3 4">
    <name type="scientific">Paenibacillus oceani</name>
    <dbReference type="NCBI Taxonomy" id="2772510"/>
    <lineage>
        <taxon>Bacteria</taxon>
        <taxon>Bacillati</taxon>
        <taxon>Bacillota</taxon>
        <taxon>Bacilli</taxon>
        <taxon>Bacillales</taxon>
        <taxon>Paenibacillaceae</taxon>
        <taxon>Paenibacillus</taxon>
    </lineage>
</organism>
<gene>
    <name evidence="3" type="ORF">IDH45_21335</name>
</gene>
<dbReference type="PANTHER" id="PTHR43649:SF12">
    <property type="entry name" value="DIACETYLCHITOBIOSE BINDING PROTEIN DASA"/>
    <property type="match status" value="1"/>
</dbReference>
<dbReference type="Pfam" id="PF01547">
    <property type="entry name" value="SBP_bac_1"/>
    <property type="match status" value="1"/>
</dbReference>
<keyword evidence="4" id="KW-1185">Reference proteome</keyword>
<dbReference type="InterPro" id="IPR050490">
    <property type="entry name" value="Bact_solute-bd_prot1"/>
</dbReference>
<comment type="caution">
    <text evidence="3">The sequence shown here is derived from an EMBL/GenBank/DDBJ whole genome shotgun (WGS) entry which is preliminary data.</text>
</comment>
<dbReference type="SUPFAM" id="SSF53850">
    <property type="entry name" value="Periplasmic binding protein-like II"/>
    <property type="match status" value="1"/>
</dbReference>
<dbReference type="Proteomes" id="UP000639396">
    <property type="component" value="Unassembled WGS sequence"/>
</dbReference>
<protein>
    <submittedName>
        <fullName evidence="3">Extracellular solute-binding protein</fullName>
    </submittedName>
</protein>
<dbReference type="RefSeq" id="WP_190930159.1">
    <property type="nucleotide sequence ID" value="NZ_JACXJA010000030.1"/>
</dbReference>
<evidence type="ECO:0000256" key="2">
    <source>
        <dbReference type="SAM" id="SignalP"/>
    </source>
</evidence>
<evidence type="ECO:0000313" key="3">
    <source>
        <dbReference type="EMBL" id="MBD2864537.1"/>
    </source>
</evidence>
<evidence type="ECO:0000256" key="1">
    <source>
        <dbReference type="SAM" id="MobiDB-lite"/>
    </source>
</evidence>
<feature type="chain" id="PRO_5039129732" evidence="2">
    <location>
        <begin position="22"/>
        <end position="448"/>
    </location>
</feature>
<feature type="compositionally biased region" description="Basic and acidic residues" evidence="1">
    <location>
        <begin position="37"/>
        <end position="48"/>
    </location>
</feature>
<keyword evidence="2" id="KW-0732">Signal</keyword>
<proteinExistence type="predicted"/>
<feature type="signal peptide" evidence="2">
    <location>
        <begin position="1"/>
        <end position="21"/>
    </location>
</feature>
<feature type="region of interest" description="Disordered" evidence="1">
    <location>
        <begin position="27"/>
        <end position="49"/>
    </location>
</feature>
<dbReference type="InterPro" id="IPR006059">
    <property type="entry name" value="SBP"/>
</dbReference>
<name>A0A927CCZ5_9BACL</name>
<accession>A0A927CCZ5</accession>
<dbReference type="Gene3D" id="3.40.190.10">
    <property type="entry name" value="Periplasmic binding protein-like II"/>
    <property type="match status" value="1"/>
</dbReference>